<dbReference type="InterPro" id="IPR029039">
    <property type="entry name" value="Flavoprotein-like_sf"/>
</dbReference>
<dbReference type="Pfam" id="PF02525">
    <property type="entry name" value="Flavodoxin_2"/>
    <property type="match status" value="1"/>
</dbReference>
<dbReference type="AlphaFoldDB" id="A0A8S8XAV0"/>
<dbReference type="GO" id="GO:0005829">
    <property type="term" value="C:cytosol"/>
    <property type="evidence" value="ECO:0007669"/>
    <property type="project" value="TreeGrafter"/>
</dbReference>
<feature type="domain" description="Flavodoxin-like fold" evidence="3">
    <location>
        <begin position="3"/>
        <end position="216"/>
    </location>
</feature>
<evidence type="ECO:0000259" key="3">
    <source>
        <dbReference type="Pfam" id="PF02525"/>
    </source>
</evidence>
<comment type="similarity">
    <text evidence="1">Belongs to the NAD(P)H dehydrogenase (quinone) family.</text>
</comment>
<dbReference type="InterPro" id="IPR003680">
    <property type="entry name" value="Flavodoxin_fold"/>
</dbReference>
<dbReference type="InterPro" id="IPR051545">
    <property type="entry name" value="NAD(P)H_dehydrogenase_qn"/>
</dbReference>
<dbReference type="PANTHER" id="PTHR10204:SF34">
    <property type="entry name" value="NAD(P)H DEHYDROGENASE [QUINONE] 1 ISOFORM 1"/>
    <property type="match status" value="1"/>
</dbReference>
<evidence type="ECO:0000256" key="2">
    <source>
        <dbReference type="ARBA" id="ARBA00023002"/>
    </source>
</evidence>
<dbReference type="Proteomes" id="UP000681075">
    <property type="component" value="Unassembled WGS sequence"/>
</dbReference>
<gene>
    <name evidence="4" type="ORF">TMPK1_13990</name>
</gene>
<dbReference type="Gene3D" id="3.40.50.360">
    <property type="match status" value="1"/>
</dbReference>
<reference evidence="4" key="1">
    <citation type="submission" date="2021-02" db="EMBL/GenBank/DDBJ databases">
        <title>Genome sequence of Rhodospirillales sp. strain TMPK1 isolated from soil.</title>
        <authorList>
            <person name="Nakai R."/>
            <person name="Kusada H."/>
            <person name="Tamaki H."/>
        </authorList>
    </citation>
    <scope>NUCLEOTIDE SEQUENCE</scope>
    <source>
        <strain evidence="4">TMPK1</strain>
    </source>
</reference>
<accession>A0A8S8XAV0</accession>
<dbReference type="GO" id="GO:0003955">
    <property type="term" value="F:NAD(P)H dehydrogenase (quinone) activity"/>
    <property type="evidence" value="ECO:0007669"/>
    <property type="project" value="TreeGrafter"/>
</dbReference>
<keyword evidence="2" id="KW-0560">Oxidoreductase</keyword>
<dbReference type="SUPFAM" id="SSF52218">
    <property type="entry name" value="Flavoproteins"/>
    <property type="match status" value="1"/>
</dbReference>
<protein>
    <submittedName>
        <fullName evidence="4">NAD(P)H dehydrogenase (Quinone)</fullName>
    </submittedName>
</protein>
<evidence type="ECO:0000313" key="5">
    <source>
        <dbReference type="Proteomes" id="UP000681075"/>
    </source>
</evidence>
<keyword evidence="5" id="KW-1185">Reference proteome</keyword>
<evidence type="ECO:0000256" key="1">
    <source>
        <dbReference type="ARBA" id="ARBA00006252"/>
    </source>
</evidence>
<proteinExistence type="inferred from homology"/>
<organism evidence="4 5">
    <name type="scientific">Roseiterribacter gracilis</name>
    <dbReference type="NCBI Taxonomy" id="2812848"/>
    <lineage>
        <taxon>Bacteria</taxon>
        <taxon>Pseudomonadati</taxon>
        <taxon>Pseudomonadota</taxon>
        <taxon>Alphaproteobacteria</taxon>
        <taxon>Rhodospirillales</taxon>
        <taxon>Roseiterribacteraceae</taxon>
        <taxon>Roseiterribacter</taxon>
    </lineage>
</organism>
<name>A0A8S8XAV0_9PROT</name>
<dbReference type="PANTHER" id="PTHR10204">
    <property type="entry name" value="NAD P H OXIDOREDUCTASE-RELATED"/>
    <property type="match status" value="1"/>
</dbReference>
<sequence>MSNVLIVHAHPEAKSLTAALKNLAVETLTAQGHTVDVSDLYAMGWDAVADRNDFTAPVNPDRLHYAAESKHAFASGTQTPDITVEQQKLLWADAVLLTFPMWWFGMPAILKGWVERVFAYGFAYGVGEHGGERWGDRYGEGTLRGRRAMLTVTIGGREPHYSARGVNGRLDDLLWPIQHGILFYPGMDVLPPFAIYQTDRLREEEWPAVAAAYRQRIERLFDDAPIPFRKQNAGHYNGQQVLKAGLGVGEGGTRIHLIQPGDPAESSV</sequence>
<comment type="caution">
    <text evidence="4">The sequence shown here is derived from an EMBL/GenBank/DDBJ whole genome shotgun (WGS) entry which is preliminary data.</text>
</comment>
<dbReference type="RefSeq" id="WP_420242260.1">
    <property type="nucleotide sequence ID" value="NZ_BOPV01000001.1"/>
</dbReference>
<dbReference type="EMBL" id="BOPV01000001">
    <property type="protein sequence ID" value="GIL39162.1"/>
    <property type="molecule type" value="Genomic_DNA"/>
</dbReference>
<evidence type="ECO:0000313" key="4">
    <source>
        <dbReference type="EMBL" id="GIL39162.1"/>
    </source>
</evidence>